<sequence>MEKSFTSLAELQTEIQLLKVKNFQQEEVIKERLHSPSAIFHTITSLFKSGSSNNQSLTKTLLNQDLFTNLARVGIPLVMNGFLFKKSGFVAKMLITFLSQKAAKQVTSNTVTGIVDKFQGILKKFIPITKKKAAPRDYGIPPDSESY</sequence>
<gene>
    <name evidence="1" type="ORF">ADIARSV_3103</name>
</gene>
<dbReference type="RefSeq" id="WP_016196333.1">
    <property type="nucleotide sequence ID" value="NZ_AQPN01000105.1"/>
</dbReference>
<proteinExistence type="predicted"/>
<dbReference type="eggNOG" id="ENOG5033FAB">
    <property type="taxonomic scope" value="Bacteria"/>
</dbReference>
<protein>
    <submittedName>
        <fullName evidence="1">Uncharacterized protein</fullName>
    </submittedName>
</protein>
<evidence type="ECO:0000313" key="1">
    <source>
        <dbReference type="EMBL" id="EOR93763.1"/>
    </source>
</evidence>
<dbReference type="Proteomes" id="UP000014174">
    <property type="component" value="Unassembled WGS sequence"/>
</dbReference>
<organism evidence="1 2">
    <name type="scientific">Arcticibacter svalbardensis MN12-7</name>
    <dbReference type="NCBI Taxonomy" id="1150600"/>
    <lineage>
        <taxon>Bacteria</taxon>
        <taxon>Pseudomonadati</taxon>
        <taxon>Bacteroidota</taxon>
        <taxon>Sphingobacteriia</taxon>
        <taxon>Sphingobacteriales</taxon>
        <taxon>Sphingobacteriaceae</taxon>
        <taxon>Arcticibacter</taxon>
    </lineage>
</organism>
<dbReference type="OrthoDB" id="709278at2"/>
<comment type="caution">
    <text evidence="1">The sequence shown here is derived from an EMBL/GenBank/DDBJ whole genome shotgun (WGS) entry which is preliminary data.</text>
</comment>
<dbReference type="EMBL" id="AQPN01000105">
    <property type="protein sequence ID" value="EOR93763.1"/>
    <property type="molecule type" value="Genomic_DNA"/>
</dbReference>
<dbReference type="STRING" id="1150600.ADIARSV_3103"/>
<accession>R9GPY4</accession>
<reference evidence="1 2" key="1">
    <citation type="journal article" date="2013" name="Genome Announc.">
        <title>Draft Genome Sequence of Arcticibacter svalbardensis Strain MN12-7T, a Member of the Family Sphingobacteriaceae Isolated from an Arctic Soil Sample.</title>
        <authorList>
            <person name="Shivaji S."/>
            <person name="Ara S."/>
            <person name="Prasad S."/>
            <person name="Manasa B.P."/>
            <person name="Begum Z."/>
            <person name="Singh A."/>
            <person name="Kumar Pinnaka A."/>
        </authorList>
    </citation>
    <scope>NUCLEOTIDE SEQUENCE [LARGE SCALE GENOMIC DNA]</scope>
    <source>
        <strain evidence="1 2">MN12-7</strain>
    </source>
</reference>
<dbReference type="AlphaFoldDB" id="R9GPY4"/>
<evidence type="ECO:0000313" key="2">
    <source>
        <dbReference type="Proteomes" id="UP000014174"/>
    </source>
</evidence>
<name>R9GPY4_9SPHI</name>
<keyword evidence="2" id="KW-1185">Reference proteome</keyword>